<dbReference type="Proteomes" id="UP000692954">
    <property type="component" value="Unassembled WGS sequence"/>
</dbReference>
<sequence length="101" mass="12094">MLIQMNQAKHNKNFLKYTQNLTNVNNTKIEDVQRNANKLAEEKVAAKYDGILKEMKKQRVNCWNMKEHCKQIKKIKKPFDRKIQIINQIQVQRKSKLNNIK</sequence>
<proteinExistence type="predicted"/>
<name>A0A8S1L5G8_9CILI</name>
<organism evidence="1 2">
    <name type="scientific">Paramecium sonneborni</name>
    <dbReference type="NCBI Taxonomy" id="65129"/>
    <lineage>
        <taxon>Eukaryota</taxon>
        <taxon>Sar</taxon>
        <taxon>Alveolata</taxon>
        <taxon>Ciliophora</taxon>
        <taxon>Intramacronucleata</taxon>
        <taxon>Oligohymenophorea</taxon>
        <taxon>Peniculida</taxon>
        <taxon>Parameciidae</taxon>
        <taxon>Paramecium</taxon>
    </lineage>
</organism>
<accession>A0A8S1L5G8</accession>
<protein>
    <submittedName>
        <fullName evidence="1">Uncharacterized protein</fullName>
    </submittedName>
</protein>
<evidence type="ECO:0000313" key="1">
    <source>
        <dbReference type="EMBL" id="CAD8063300.1"/>
    </source>
</evidence>
<reference evidence="1" key="1">
    <citation type="submission" date="2021-01" db="EMBL/GenBank/DDBJ databases">
        <authorList>
            <consortium name="Genoscope - CEA"/>
            <person name="William W."/>
        </authorList>
    </citation>
    <scope>NUCLEOTIDE SEQUENCE</scope>
</reference>
<dbReference type="OrthoDB" id="441129at2759"/>
<gene>
    <name evidence="1" type="ORF">PSON_ATCC_30995.1.T0170339</name>
</gene>
<dbReference type="AlphaFoldDB" id="A0A8S1L5G8"/>
<dbReference type="EMBL" id="CAJJDN010000017">
    <property type="protein sequence ID" value="CAD8063300.1"/>
    <property type="molecule type" value="Genomic_DNA"/>
</dbReference>
<comment type="caution">
    <text evidence="1">The sequence shown here is derived from an EMBL/GenBank/DDBJ whole genome shotgun (WGS) entry which is preliminary data.</text>
</comment>
<evidence type="ECO:0000313" key="2">
    <source>
        <dbReference type="Proteomes" id="UP000692954"/>
    </source>
</evidence>
<keyword evidence="2" id="KW-1185">Reference proteome</keyword>